<dbReference type="Pfam" id="PF03702">
    <property type="entry name" value="AnmK"/>
    <property type="match status" value="1"/>
</dbReference>
<dbReference type="EMBL" id="JAZGLY010000003">
    <property type="protein sequence ID" value="MEE6186989.1"/>
    <property type="molecule type" value="Genomic_DNA"/>
</dbReference>
<accession>A0ABU7RG69</accession>
<dbReference type="InterPro" id="IPR043129">
    <property type="entry name" value="ATPase_NBD"/>
</dbReference>
<organism evidence="1 2">
    <name type="scientific">Niabella digestorum</name>
    <dbReference type="NCBI Taxonomy" id="3117701"/>
    <lineage>
        <taxon>Bacteria</taxon>
        <taxon>Pseudomonadati</taxon>
        <taxon>Bacteroidota</taxon>
        <taxon>Chitinophagia</taxon>
        <taxon>Chitinophagales</taxon>
        <taxon>Chitinophagaceae</taxon>
        <taxon>Niabella</taxon>
    </lineage>
</organism>
<evidence type="ECO:0000313" key="2">
    <source>
        <dbReference type="Proteomes" id="UP001357452"/>
    </source>
</evidence>
<dbReference type="PANTHER" id="PTHR30605">
    <property type="entry name" value="ANHYDRO-N-ACETYLMURAMIC ACID KINASE"/>
    <property type="match status" value="1"/>
</dbReference>
<dbReference type="EC" id="2.7.1.170" evidence="1"/>
<dbReference type="Gene3D" id="3.30.420.40">
    <property type="match status" value="2"/>
</dbReference>
<dbReference type="Proteomes" id="UP001357452">
    <property type="component" value="Unassembled WGS sequence"/>
</dbReference>
<dbReference type="RefSeq" id="WP_330974398.1">
    <property type="nucleotide sequence ID" value="NZ_JAZGLY010000003.1"/>
</dbReference>
<keyword evidence="1" id="KW-0418">Kinase</keyword>
<keyword evidence="1" id="KW-0808">Transferase</keyword>
<keyword evidence="2" id="KW-1185">Reference proteome</keyword>
<reference evidence="1 2" key="1">
    <citation type="submission" date="2024-01" db="EMBL/GenBank/DDBJ databases">
        <title>Niabella digestum sp. nov., isolated from waste digestion system.</title>
        <authorList>
            <person name="Zhang L."/>
        </authorList>
    </citation>
    <scope>NUCLEOTIDE SEQUENCE [LARGE SCALE GENOMIC DNA]</scope>
    <source>
        <strain evidence="1 2">A18</strain>
    </source>
</reference>
<comment type="caution">
    <text evidence="1">The sequence shown here is derived from an EMBL/GenBank/DDBJ whole genome shotgun (WGS) entry which is preliminary data.</text>
</comment>
<name>A0ABU7RG69_9BACT</name>
<protein>
    <submittedName>
        <fullName evidence="1">Anhydro-N-acetylmuramic acid kinase</fullName>
        <ecNumber evidence="1">2.7.1.170</ecNumber>
    </submittedName>
</protein>
<dbReference type="GO" id="GO:0016301">
    <property type="term" value="F:kinase activity"/>
    <property type="evidence" value="ECO:0007669"/>
    <property type="project" value="UniProtKB-KW"/>
</dbReference>
<evidence type="ECO:0000313" key="1">
    <source>
        <dbReference type="EMBL" id="MEE6186989.1"/>
    </source>
</evidence>
<dbReference type="InterPro" id="IPR005338">
    <property type="entry name" value="Anhydro_N_Ac-Mur_kinase"/>
</dbReference>
<dbReference type="NCBIfam" id="NF007144">
    <property type="entry name" value="PRK09585.2-3"/>
    <property type="match status" value="1"/>
</dbReference>
<gene>
    <name evidence="1" type="ORF">V2H41_06865</name>
</gene>
<sequence>MIYRAIGLMSGSSLDGLDIVFAEILENGGKWSYDIQHAECMPYPQEWVDKLKNATSLSALDYQLLHTAYGHYLGACVNDFIARHHLQFKVAVVASHGHTTFHLPAQKMTAQLGDGAAIAAVTKLPVVSDLRAMDVACGGQGAPIVPIGERLFFSNYPYLLNIGGIANVSINKDPYIAFDVCPANRVLNMLAQESGVEFDEGGHLARQGQLHSALLEELNALEYYQQPHPKSLANEFGTDIVYPLIKKYALSSSDALHTYTEHIAIQIKQALQPHAAELHSEQPILITGGGAFNTYLIERLTFHLNELNIQVVVGDPQLVKYKEALIMALIGVLRWREEYNVLSSVTGADRDSVGGALWMGQEA</sequence>
<dbReference type="PANTHER" id="PTHR30605:SF0">
    <property type="entry name" value="ANHYDRO-N-ACETYLMURAMIC ACID KINASE"/>
    <property type="match status" value="1"/>
</dbReference>
<dbReference type="SUPFAM" id="SSF53067">
    <property type="entry name" value="Actin-like ATPase domain"/>
    <property type="match status" value="1"/>
</dbReference>
<proteinExistence type="predicted"/>